<accession>A0ABP0C4P4</accession>
<keyword evidence="4" id="KW-1185">Reference proteome</keyword>
<evidence type="ECO:0008006" key="5">
    <source>
        <dbReference type="Google" id="ProtNLM"/>
    </source>
</evidence>
<sequence>MAGDSAPTPAAPAAPSTTAPSTTPSVSWLHAYPPLPILASSAMAQPAGRLLGVSTVNSVWLRASPILGALDAFAVLVRGAVYCLALGASPRQAVVLLGGDRFDTSSEVLSSALPTSEDDPNAHERGTTTRIAAMAKFATATAIRLAGFGVGVVPLVELIWFEAGGHEAKWTAAWAWMFVGSYIILEIVSQVYRWEQAQPQYTAADFELDEMAEVGANQVVVGSGTEEGVPYDGPSSGESAGQSPYGNTSYAESDATLNDEPVPKPENHDDDNDDTAGLLGANSNTAAATTTATPTTDVEANKVHPYEYNNDPSSHPRLPKVNKSLALFDKILLSVGSLSHAVFLYWAFLDLVQPVINVHMLAVDVHKKEGWDNATSWATPLYFLSMPIIVIVLFVDLALSLGVGGLVMFIIVGLGKLATTVLPTSVQECGGGVVPVLITVVTYATGAIAIFISFFAGSPFFGDILLSAHMEWIYQMLSLETVLFLLFCVACFLVYGIIKALAAIFNARFNKDDISPDGVHQPPTTNLVVKHILQYTGEDSVALFFVFLLTLLLSLVWYAVRFAGSAHWAQHWADTLVANVTVHHNGTANSTLANDTTSTAAAAVTAVLSTVTAAATATSTPVQLF</sequence>
<dbReference type="EMBL" id="CAWUHD010000068">
    <property type="protein sequence ID" value="CAK7226868.1"/>
    <property type="molecule type" value="Genomic_DNA"/>
</dbReference>
<feature type="transmembrane region" description="Helical" evidence="2">
    <location>
        <begin position="406"/>
        <end position="426"/>
    </location>
</feature>
<keyword evidence="2" id="KW-0812">Transmembrane</keyword>
<feature type="transmembrane region" description="Helical" evidence="2">
    <location>
        <begin position="381"/>
        <end position="399"/>
    </location>
</feature>
<keyword evidence="2" id="KW-1133">Transmembrane helix</keyword>
<proteinExistence type="predicted"/>
<feature type="transmembrane region" description="Helical" evidence="2">
    <location>
        <begin position="432"/>
        <end position="461"/>
    </location>
</feature>
<organism evidence="3 4">
    <name type="scientific">Sporothrix eucalyptigena</name>
    <dbReference type="NCBI Taxonomy" id="1812306"/>
    <lineage>
        <taxon>Eukaryota</taxon>
        <taxon>Fungi</taxon>
        <taxon>Dikarya</taxon>
        <taxon>Ascomycota</taxon>
        <taxon>Pezizomycotina</taxon>
        <taxon>Sordariomycetes</taxon>
        <taxon>Sordariomycetidae</taxon>
        <taxon>Ophiostomatales</taxon>
        <taxon>Ophiostomataceae</taxon>
        <taxon>Sporothrix</taxon>
    </lineage>
</organism>
<evidence type="ECO:0000313" key="3">
    <source>
        <dbReference type="EMBL" id="CAK7226868.1"/>
    </source>
</evidence>
<evidence type="ECO:0000313" key="4">
    <source>
        <dbReference type="Proteomes" id="UP001642482"/>
    </source>
</evidence>
<dbReference type="Proteomes" id="UP001642482">
    <property type="component" value="Unassembled WGS sequence"/>
</dbReference>
<gene>
    <name evidence="3" type="ORF">SEUCBS140593_006388</name>
</gene>
<feature type="transmembrane region" description="Helical" evidence="2">
    <location>
        <begin position="327"/>
        <end position="348"/>
    </location>
</feature>
<feature type="transmembrane region" description="Helical" evidence="2">
    <location>
        <begin position="541"/>
        <end position="560"/>
    </location>
</feature>
<feature type="transmembrane region" description="Helical" evidence="2">
    <location>
        <begin position="142"/>
        <end position="161"/>
    </location>
</feature>
<evidence type="ECO:0000256" key="1">
    <source>
        <dbReference type="SAM" id="MobiDB-lite"/>
    </source>
</evidence>
<keyword evidence="2" id="KW-0472">Membrane</keyword>
<feature type="compositionally biased region" description="Polar residues" evidence="1">
    <location>
        <begin position="236"/>
        <end position="251"/>
    </location>
</feature>
<feature type="region of interest" description="Disordered" evidence="1">
    <location>
        <begin position="223"/>
        <end position="315"/>
    </location>
</feature>
<protein>
    <recommendedName>
        <fullName evidence="5">Major facilitator superfamily transporter</fullName>
    </recommendedName>
</protein>
<reference evidence="3 4" key="1">
    <citation type="submission" date="2024-01" db="EMBL/GenBank/DDBJ databases">
        <authorList>
            <person name="Allen C."/>
            <person name="Tagirdzhanova G."/>
        </authorList>
    </citation>
    <scope>NUCLEOTIDE SEQUENCE [LARGE SCALE GENOMIC DNA]</scope>
</reference>
<feature type="transmembrane region" description="Helical" evidence="2">
    <location>
        <begin position="173"/>
        <end position="192"/>
    </location>
</feature>
<feature type="transmembrane region" description="Helical" evidence="2">
    <location>
        <begin position="482"/>
        <end position="505"/>
    </location>
</feature>
<feature type="compositionally biased region" description="Low complexity" evidence="1">
    <location>
        <begin position="285"/>
        <end position="296"/>
    </location>
</feature>
<evidence type="ECO:0000256" key="2">
    <source>
        <dbReference type="SAM" id="Phobius"/>
    </source>
</evidence>
<feature type="region of interest" description="Disordered" evidence="1">
    <location>
        <begin position="1"/>
        <end position="23"/>
    </location>
</feature>
<comment type="caution">
    <text evidence="3">The sequence shown here is derived from an EMBL/GenBank/DDBJ whole genome shotgun (WGS) entry which is preliminary data.</text>
</comment>
<name>A0ABP0C4P4_9PEZI</name>